<evidence type="ECO:0000313" key="4">
    <source>
        <dbReference type="EMBL" id="PWN36898.1"/>
    </source>
</evidence>
<sequence length="116" mass="13318">MYGHYFVLAFFLAVLLRDTALKATDASSSENRPSPKKYKSVASTSQSHQQQQNPGISQLIPPHQDKNAAFQRMFQRLNEKIEKAKIESEKRKEAGKLRKTDLDLEQSFKHLKISKD</sequence>
<evidence type="ECO:0000256" key="3">
    <source>
        <dbReference type="SAM" id="SignalP"/>
    </source>
</evidence>
<gene>
    <name evidence="4" type="ORF">FA14DRAFT_152321</name>
</gene>
<dbReference type="AlphaFoldDB" id="A0A316VIL9"/>
<dbReference type="InParanoid" id="A0A316VIL9"/>
<evidence type="ECO:0000256" key="1">
    <source>
        <dbReference type="SAM" id="Coils"/>
    </source>
</evidence>
<accession>A0A316VIL9</accession>
<keyword evidence="3" id="KW-0732">Signal</keyword>
<reference evidence="4 5" key="1">
    <citation type="journal article" date="2018" name="Mol. Biol. Evol.">
        <title>Broad Genomic Sampling Reveals a Smut Pathogenic Ancestry of the Fungal Clade Ustilaginomycotina.</title>
        <authorList>
            <person name="Kijpornyongpan T."/>
            <person name="Mondo S.J."/>
            <person name="Barry K."/>
            <person name="Sandor L."/>
            <person name="Lee J."/>
            <person name="Lipzen A."/>
            <person name="Pangilinan J."/>
            <person name="LaButti K."/>
            <person name="Hainaut M."/>
            <person name="Henrissat B."/>
            <person name="Grigoriev I.V."/>
            <person name="Spatafora J.W."/>
            <person name="Aime M.C."/>
        </authorList>
    </citation>
    <scope>NUCLEOTIDE SEQUENCE [LARGE SCALE GENOMIC DNA]</scope>
    <source>
        <strain evidence="4 5">MCA 3882</strain>
    </source>
</reference>
<protein>
    <submittedName>
        <fullName evidence="4">Uncharacterized protein</fullName>
    </submittedName>
</protein>
<feature type="region of interest" description="Disordered" evidence="2">
    <location>
        <begin position="23"/>
        <end position="65"/>
    </location>
</feature>
<dbReference type="Proteomes" id="UP000245771">
    <property type="component" value="Unassembled WGS sequence"/>
</dbReference>
<feature type="chain" id="PRO_5016437307" evidence="3">
    <location>
        <begin position="23"/>
        <end position="116"/>
    </location>
</feature>
<dbReference type="GeneID" id="37019305"/>
<organism evidence="4 5">
    <name type="scientific">Meira miltonrushii</name>
    <dbReference type="NCBI Taxonomy" id="1280837"/>
    <lineage>
        <taxon>Eukaryota</taxon>
        <taxon>Fungi</taxon>
        <taxon>Dikarya</taxon>
        <taxon>Basidiomycota</taxon>
        <taxon>Ustilaginomycotina</taxon>
        <taxon>Exobasidiomycetes</taxon>
        <taxon>Exobasidiales</taxon>
        <taxon>Brachybasidiaceae</taxon>
        <taxon>Meira</taxon>
    </lineage>
</organism>
<feature type="coiled-coil region" evidence="1">
    <location>
        <begin position="67"/>
        <end position="94"/>
    </location>
</feature>
<keyword evidence="5" id="KW-1185">Reference proteome</keyword>
<keyword evidence="1" id="KW-0175">Coiled coil</keyword>
<evidence type="ECO:0000256" key="2">
    <source>
        <dbReference type="SAM" id="MobiDB-lite"/>
    </source>
</evidence>
<name>A0A316VIL9_9BASI</name>
<dbReference type="EMBL" id="KZ819602">
    <property type="protein sequence ID" value="PWN36898.1"/>
    <property type="molecule type" value="Genomic_DNA"/>
</dbReference>
<feature type="compositionally biased region" description="Polar residues" evidence="2">
    <location>
        <begin position="41"/>
        <end position="56"/>
    </location>
</feature>
<dbReference type="RefSeq" id="XP_025357200.1">
    <property type="nucleotide sequence ID" value="XM_025497524.1"/>
</dbReference>
<feature type="signal peptide" evidence="3">
    <location>
        <begin position="1"/>
        <end position="22"/>
    </location>
</feature>
<evidence type="ECO:0000313" key="5">
    <source>
        <dbReference type="Proteomes" id="UP000245771"/>
    </source>
</evidence>
<proteinExistence type="predicted"/>